<feature type="region of interest" description="Disordered" evidence="1">
    <location>
        <begin position="34"/>
        <end position="79"/>
    </location>
</feature>
<protein>
    <submittedName>
        <fullName evidence="2">Uncharacterized protein</fullName>
    </submittedName>
</protein>
<gene>
    <name evidence="2" type="ORF">N7541_004891</name>
</gene>
<reference evidence="2" key="2">
    <citation type="journal article" date="2023" name="IMA Fungus">
        <title>Comparative genomic study of the Penicillium genus elucidates a diverse pangenome and 15 lateral gene transfer events.</title>
        <authorList>
            <person name="Petersen C."/>
            <person name="Sorensen T."/>
            <person name="Nielsen M.R."/>
            <person name="Sondergaard T.E."/>
            <person name="Sorensen J.L."/>
            <person name="Fitzpatrick D.A."/>
            <person name="Frisvad J.C."/>
            <person name="Nielsen K.L."/>
        </authorList>
    </citation>
    <scope>NUCLEOTIDE SEQUENCE</scope>
    <source>
        <strain evidence="2">IBT 35675</strain>
    </source>
</reference>
<comment type="caution">
    <text evidence="2">The sequence shown here is derived from an EMBL/GenBank/DDBJ whole genome shotgun (WGS) entry which is preliminary data.</text>
</comment>
<name>A0A9W9RHQ2_PENBR</name>
<reference evidence="2" key="1">
    <citation type="submission" date="2022-12" db="EMBL/GenBank/DDBJ databases">
        <authorList>
            <person name="Petersen C."/>
        </authorList>
    </citation>
    <scope>NUCLEOTIDE SEQUENCE</scope>
    <source>
        <strain evidence="2">IBT 35675</strain>
    </source>
</reference>
<accession>A0A9W9RHQ2</accession>
<dbReference type="AlphaFoldDB" id="A0A9W9RHQ2"/>
<sequence>MSEPPHRISDDWAVLVRDSYMLCMTAERDERAKDLNHPAQWDPNAPEPPKAITGNGHVDLSSMKDWQLRNAPKDPGVVTADKWNEGTLFWGPSRARLTDAGVIFAPLTLTPNERKKLFVWDFTSSGDPRRGRVPKGPTSLS</sequence>
<dbReference type="EMBL" id="JAPZBR010000003">
    <property type="protein sequence ID" value="KAJ5357733.1"/>
    <property type="molecule type" value="Genomic_DNA"/>
</dbReference>
<proteinExistence type="predicted"/>
<organism evidence="2 3">
    <name type="scientific">Penicillium brevicompactum</name>
    <dbReference type="NCBI Taxonomy" id="5074"/>
    <lineage>
        <taxon>Eukaryota</taxon>
        <taxon>Fungi</taxon>
        <taxon>Dikarya</taxon>
        <taxon>Ascomycota</taxon>
        <taxon>Pezizomycotina</taxon>
        <taxon>Eurotiomycetes</taxon>
        <taxon>Eurotiomycetidae</taxon>
        <taxon>Eurotiales</taxon>
        <taxon>Aspergillaceae</taxon>
        <taxon>Penicillium</taxon>
    </lineage>
</organism>
<evidence type="ECO:0000313" key="3">
    <source>
        <dbReference type="Proteomes" id="UP001148299"/>
    </source>
</evidence>
<evidence type="ECO:0000256" key="1">
    <source>
        <dbReference type="SAM" id="MobiDB-lite"/>
    </source>
</evidence>
<evidence type="ECO:0000313" key="2">
    <source>
        <dbReference type="EMBL" id="KAJ5357733.1"/>
    </source>
</evidence>
<keyword evidence="3" id="KW-1185">Reference proteome</keyword>
<dbReference type="Proteomes" id="UP001148299">
    <property type="component" value="Unassembled WGS sequence"/>
</dbReference>